<gene>
    <name evidence="2" type="ORF">JFN88_03980</name>
</gene>
<dbReference type="EMBL" id="JAELUP010000008">
    <property type="protein sequence ID" value="MBJ6360482.1"/>
    <property type="molecule type" value="Genomic_DNA"/>
</dbReference>
<evidence type="ECO:0000313" key="3">
    <source>
        <dbReference type="Proteomes" id="UP000640274"/>
    </source>
</evidence>
<dbReference type="InterPro" id="IPR002931">
    <property type="entry name" value="Transglutaminase-like"/>
</dbReference>
<sequence length="299" mass="34620">MRRKLTKWTLMAIVILVGLGTELKFESVFADSSTITDLNQLSDVFVERLATRTEEFAVTYSGDKKQLSEQLPSLLKEATEQDDYTAYIVDSYFYTLRTWRSKAKLSVVIRYRETLEETEEVNRQVSLVLKQIISPRMSAHEKVKVIHDWLVSHLEYDTRYERYTAYEALKDGRAVCQGYTLLAYKMLNEAGIPAKIVEGTVATGDHAWNLVLLNGIWYHLDVTWDDSEANPNTGISYSYYLQTDKQMRPDHSWTKKYPKAYVSYLEVLENLQKSDPTLRLFYQWLKGQVGKSGLSMQNS</sequence>
<dbReference type="SMART" id="SM00460">
    <property type="entry name" value="TGc"/>
    <property type="match status" value="1"/>
</dbReference>
<dbReference type="GO" id="GO:0005737">
    <property type="term" value="C:cytoplasm"/>
    <property type="evidence" value="ECO:0007669"/>
    <property type="project" value="TreeGrafter"/>
</dbReference>
<protein>
    <submittedName>
        <fullName evidence="2">Transglutaminase</fullName>
    </submittedName>
</protein>
<keyword evidence="3" id="KW-1185">Reference proteome</keyword>
<dbReference type="AlphaFoldDB" id="A0A934IWA5"/>
<dbReference type="Proteomes" id="UP000640274">
    <property type="component" value="Unassembled WGS sequence"/>
</dbReference>
<dbReference type="Gene3D" id="3.10.620.30">
    <property type="match status" value="1"/>
</dbReference>
<organism evidence="2 3">
    <name type="scientific">Paenibacillus roseus</name>
    <dbReference type="NCBI Taxonomy" id="2798579"/>
    <lineage>
        <taxon>Bacteria</taxon>
        <taxon>Bacillati</taxon>
        <taxon>Bacillota</taxon>
        <taxon>Bacilli</taxon>
        <taxon>Bacillales</taxon>
        <taxon>Paenibacillaceae</taxon>
        <taxon>Paenibacillus</taxon>
    </lineage>
</organism>
<dbReference type="PANTHER" id="PTHR46333:SF2">
    <property type="entry name" value="CYTOKINESIS PROTEIN 3"/>
    <property type="match status" value="1"/>
</dbReference>
<dbReference type="Pfam" id="PF01841">
    <property type="entry name" value="Transglut_core"/>
    <property type="match status" value="1"/>
</dbReference>
<accession>A0A934IWA5</accession>
<proteinExistence type="predicted"/>
<dbReference type="PANTHER" id="PTHR46333">
    <property type="entry name" value="CYTOKINESIS PROTEIN 3"/>
    <property type="match status" value="1"/>
</dbReference>
<name>A0A934IWA5_9BACL</name>
<reference evidence="2" key="1">
    <citation type="submission" date="2020-12" db="EMBL/GenBank/DDBJ databases">
        <authorList>
            <person name="Huq M.A."/>
        </authorList>
    </citation>
    <scope>NUCLEOTIDE SEQUENCE</scope>
    <source>
        <strain evidence="2">MAHUQ-46</strain>
    </source>
</reference>
<dbReference type="RefSeq" id="WP_199018026.1">
    <property type="nucleotide sequence ID" value="NZ_JAELUP010000008.1"/>
</dbReference>
<evidence type="ECO:0000313" key="2">
    <source>
        <dbReference type="EMBL" id="MBJ6360482.1"/>
    </source>
</evidence>
<dbReference type="InterPro" id="IPR038765">
    <property type="entry name" value="Papain-like_cys_pep_sf"/>
</dbReference>
<dbReference type="InterPro" id="IPR052557">
    <property type="entry name" value="CAP/Cytokinesis_protein"/>
</dbReference>
<dbReference type="SUPFAM" id="SSF54001">
    <property type="entry name" value="Cysteine proteinases"/>
    <property type="match status" value="1"/>
</dbReference>
<comment type="caution">
    <text evidence="2">The sequence shown here is derived from an EMBL/GenBank/DDBJ whole genome shotgun (WGS) entry which is preliminary data.</text>
</comment>
<feature type="domain" description="Transglutaminase-like" evidence="1">
    <location>
        <begin position="168"/>
        <end position="224"/>
    </location>
</feature>
<evidence type="ECO:0000259" key="1">
    <source>
        <dbReference type="SMART" id="SM00460"/>
    </source>
</evidence>